<evidence type="ECO:0000256" key="6">
    <source>
        <dbReference type="ARBA" id="ARBA00022840"/>
    </source>
</evidence>
<evidence type="ECO:0000313" key="10">
    <source>
        <dbReference type="EMBL" id="EYR63408.1"/>
    </source>
</evidence>
<proteinExistence type="predicted"/>
<dbReference type="InterPro" id="IPR017871">
    <property type="entry name" value="ABC_transporter-like_CS"/>
</dbReference>
<reference evidence="10 11" key="1">
    <citation type="submission" date="2014-01" db="EMBL/GenBank/DDBJ databases">
        <title>Actinotalea ferrariae CF5-4.</title>
        <authorList>
            <person name="Chen F."/>
            <person name="Li Y."/>
            <person name="Wang G."/>
        </authorList>
    </citation>
    <scope>NUCLEOTIDE SEQUENCE [LARGE SCALE GENOMIC DNA]</scope>
    <source>
        <strain evidence="10 11">CF5-4</strain>
    </source>
</reference>
<gene>
    <name evidence="10" type="ORF">N866_00950</name>
</gene>
<keyword evidence="7" id="KW-1278">Translocase</keyword>
<evidence type="ECO:0000259" key="9">
    <source>
        <dbReference type="PROSITE" id="PS50893"/>
    </source>
</evidence>
<dbReference type="CDD" id="cd03216">
    <property type="entry name" value="ABC_Carb_Monos_I"/>
    <property type="match status" value="1"/>
</dbReference>
<feature type="domain" description="ABC transporter" evidence="9">
    <location>
        <begin position="18"/>
        <end position="260"/>
    </location>
</feature>
<keyword evidence="4" id="KW-0677">Repeat</keyword>
<protein>
    <recommendedName>
        <fullName evidence="9">ABC transporter domain-containing protein</fullName>
    </recommendedName>
</protein>
<dbReference type="AlphaFoldDB" id="A0A021VQL2"/>
<dbReference type="InterPro" id="IPR003439">
    <property type="entry name" value="ABC_transporter-like_ATP-bd"/>
</dbReference>
<dbReference type="PROSITE" id="PS50893">
    <property type="entry name" value="ABC_TRANSPORTER_2"/>
    <property type="match status" value="2"/>
</dbReference>
<evidence type="ECO:0000256" key="2">
    <source>
        <dbReference type="ARBA" id="ARBA00022475"/>
    </source>
</evidence>
<dbReference type="PROSITE" id="PS00211">
    <property type="entry name" value="ABC_TRANSPORTER_1"/>
    <property type="match status" value="1"/>
</dbReference>
<sequence>MLDETPSAPDAAGATPALELEDITMSFGANQVLKGVTLALLPGRVTALLGANGAGKSTLIKVLSGVYPDHGGTIRIDGEAVAMESPMAAARHGIQTVHQRIDETIVPGLSVAENLVFEEIIRGEIPAVRSLRRLLPRAREIAATLDLGWSDDVLTKDVFELGIADSQLLLLARALSQQPKVLVLDEPTSTLSQSEADRLFALVRRLRDEGVAVLYVSHRLSEISSLADELVVLRDGRIRNRQEAPLDMAAAVRSMLGDTVLAETAGRTEMRGTRVAVEVRGVQLLHRSAPVDVDLRYGEVTGVVGLIGAGKSELARGIFGADRLRCGSLRLDGEDYRPRRTADAVRRGVYLVPEDRAAEAMLPGWTIATTSTLPFLRGVTRSGILRPGRERGVAEAVITDFGVVATGPDQNVDALSGGNQQKVVVGRWMHAGPRVLLLDEPFRGVDIGARGDISRRAREQAAAGACVVVLSSDVDEIREIADRVLVMVEGELRLDAYTTEVDNDAIVASMSEVA</sequence>
<evidence type="ECO:0000313" key="11">
    <source>
        <dbReference type="Proteomes" id="UP000019753"/>
    </source>
</evidence>
<dbReference type="InterPro" id="IPR050107">
    <property type="entry name" value="ABC_carbohydrate_import_ATPase"/>
</dbReference>
<dbReference type="SMART" id="SM00382">
    <property type="entry name" value="AAA"/>
    <property type="match status" value="2"/>
</dbReference>
<dbReference type="RefSeq" id="WP_034226031.1">
    <property type="nucleotide sequence ID" value="NZ_AXCW01000096.1"/>
</dbReference>
<keyword evidence="5" id="KW-0547">Nucleotide-binding</keyword>
<keyword evidence="1" id="KW-0813">Transport</keyword>
<evidence type="ECO:0000256" key="5">
    <source>
        <dbReference type="ARBA" id="ARBA00022741"/>
    </source>
</evidence>
<dbReference type="Pfam" id="PF00005">
    <property type="entry name" value="ABC_tran"/>
    <property type="match status" value="2"/>
</dbReference>
<keyword evidence="2" id="KW-1003">Cell membrane</keyword>
<dbReference type="PANTHER" id="PTHR43790">
    <property type="entry name" value="CARBOHYDRATE TRANSPORT ATP-BINDING PROTEIN MG119-RELATED"/>
    <property type="match status" value="1"/>
</dbReference>
<dbReference type="GO" id="GO:0005524">
    <property type="term" value="F:ATP binding"/>
    <property type="evidence" value="ECO:0007669"/>
    <property type="project" value="UniProtKB-KW"/>
</dbReference>
<name>A0A021VQL2_9CELL</name>
<keyword evidence="11" id="KW-1185">Reference proteome</keyword>
<evidence type="ECO:0000256" key="7">
    <source>
        <dbReference type="ARBA" id="ARBA00022967"/>
    </source>
</evidence>
<dbReference type="EMBL" id="AXCW01000096">
    <property type="protein sequence ID" value="EYR63408.1"/>
    <property type="molecule type" value="Genomic_DNA"/>
</dbReference>
<evidence type="ECO:0000256" key="3">
    <source>
        <dbReference type="ARBA" id="ARBA00022597"/>
    </source>
</evidence>
<dbReference type="CDD" id="cd03215">
    <property type="entry name" value="ABC_Carb_Monos_II"/>
    <property type="match status" value="1"/>
</dbReference>
<evidence type="ECO:0000256" key="1">
    <source>
        <dbReference type="ARBA" id="ARBA00022448"/>
    </source>
</evidence>
<dbReference type="SUPFAM" id="SSF52540">
    <property type="entry name" value="P-loop containing nucleoside triphosphate hydrolases"/>
    <property type="match status" value="2"/>
</dbReference>
<keyword evidence="3" id="KW-0762">Sugar transport</keyword>
<dbReference type="PANTHER" id="PTHR43790:SF3">
    <property type="entry name" value="D-ALLOSE IMPORT ATP-BINDING PROTEIN ALSA-RELATED"/>
    <property type="match status" value="1"/>
</dbReference>
<dbReference type="GO" id="GO:0016887">
    <property type="term" value="F:ATP hydrolysis activity"/>
    <property type="evidence" value="ECO:0007669"/>
    <property type="project" value="InterPro"/>
</dbReference>
<dbReference type="InterPro" id="IPR003593">
    <property type="entry name" value="AAA+_ATPase"/>
</dbReference>
<dbReference type="InterPro" id="IPR027417">
    <property type="entry name" value="P-loop_NTPase"/>
</dbReference>
<organism evidence="10 11">
    <name type="scientific">Actinotalea ferrariae CF5-4</name>
    <dbReference type="NCBI Taxonomy" id="948458"/>
    <lineage>
        <taxon>Bacteria</taxon>
        <taxon>Bacillati</taxon>
        <taxon>Actinomycetota</taxon>
        <taxon>Actinomycetes</taxon>
        <taxon>Micrococcales</taxon>
        <taxon>Cellulomonadaceae</taxon>
        <taxon>Actinotalea</taxon>
    </lineage>
</organism>
<feature type="domain" description="ABC transporter" evidence="9">
    <location>
        <begin position="270"/>
        <end position="514"/>
    </location>
</feature>
<accession>A0A021VQL2</accession>
<keyword evidence="6" id="KW-0067">ATP-binding</keyword>
<dbReference type="Proteomes" id="UP000019753">
    <property type="component" value="Unassembled WGS sequence"/>
</dbReference>
<comment type="caution">
    <text evidence="10">The sequence shown here is derived from an EMBL/GenBank/DDBJ whole genome shotgun (WGS) entry which is preliminary data.</text>
</comment>
<dbReference type="Gene3D" id="3.40.50.300">
    <property type="entry name" value="P-loop containing nucleotide triphosphate hydrolases"/>
    <property type="match status" value="2"/>
</dbReference>
<evidence type="ECO:0000256" key="8">
    <source>
        <dbReference type="ARBA" id="ARBA00023136"/>
    </source>
</evidence>
<keyword evidence="8" id="KW-0472">Membrane</keyword>
<evidence type="ECO:0000256" key="4">
    <source>
        <dbReference type="ARBA" id="ARBA00022737"/>
    </source>
</evidence>